<name>A0A5B9Q8S8_9BACT</name>
<evidence type="ECO:0000259" key="2">
    <source>
        <dbReference type="Pfam" id="PF13360"/>
    </source>
</evidence>
<dbReference type="RefSeq" id="WP_148073991.1">
    <property type="nucleotide sequence ID" value="NZ_CP042913.1"/>
</dbReference>
<reference evidence="3 4" key="1">
    <citation type="submission" date="2019-08" db="EMBL/GenBank/DDBJ databases">
        <title>Deep-cultivation of Planctomycetes and their phenomic and genomic characterization uncovers novel biology.</title>
        <authorList>
            <person name="Wiegand S."/>
            <person name="Jogler M."/>
            <person name="Boedeker C."/>
            <person name="Pinto D."/>
            <person name="Vollmers J."/>
            <person name="Rivas-Marin E."/>
            <person name="Kohn T."/>
            <person name="Peeters S.H."/>
            <person name="Heuer A."/>
            <person name="Rast P."/>
            <person name="Oberbeckmann S."/>
            <person name="Bunk B."/>
            <person name="Jeske O."/>
            <person name="Meyerdierks A."/>
            <person name="Storesund J.E."/>
            <person name="Kallscheuer N."/>
            <person name="Luecker S."/>
            <person name="Lage O.M."/>
            <person name="Pohl T."/>
            <person name="Merkel B.J."/>
            <person name="Hornburger P."/>
            <person name="Mueller R.-W."/>
            <person name="Bruemmer F."/>
            <person name="Labrenz M."/>
            <person name="Spormann A.M."/>
            <person name="Op den Camp H."/>
            <person name="Overmann J."/>
            <person name="Amann R."/>
            <person name="Jetten M.S.M."/>
            <person name="Mascher T."/>
            <person name="Medema M.H."/>
            <person name="Devos D.P."/>
            <person name="Kaster A.-K."/>
            <person name="Ovreas L."/>
            <person name="Rohde M."/>
            <person name="Galperin M.Y."/>
            <person name="Jogler C."/>
        </authorList>
    </citation>
    <scope>NUCLEOTIDE SEQUENCE [LARGE SCALE GENOMIC DNA]</scope>
    <source>
        <strain evidence="3 4">Pr1d</strain>
    </source>
</reference>
<keyword evidence="1" id="KW-0732">Signal</keyword>
<feature type="domain" description="Pyrrolo-quinoline quinone repeat" evidence="2">
    <location>
        <begin position="90"/>
        <end position="331"/>
    </location>
</feature>
<keyword evidence="4" id="KW-1185">Reference proteome</keyword>
<feature type="signal peptide" evidence="1">
    <location>
        <begin position="1"/>
        <end position="21"/>
    </location>
</feature>
<gene>
    <name evidence="3" type="ORF">Pr1d_27830</name>
</gene>
<dbReference type="InterPro" id="IPR015943">
    <property type="entry name" value="WD40/YVTN_repeat-like_dom_sf"/>
</dbReference>
<dbReference type="InterPro" id="IPR002372">
    <property type="entry name" value="PQQ_rpt_dom"/>
</dbReference>
<accession>A0A5B9Q8S8</accession>
<dbReference type="InterPro" id="IPR018391">
    <property type="entry name" value="PQQ_b-propeller_rpt"/>
</dbReference>
<evidence type="ECO:0000313" key="3">
    <source>
        <dbReference type="EMBL" id="QEG35484.1"/>
    </source>
</evidence>
<organism evidence="3 4">
    <name type="scientific">Bythopirellula goksoeyrii</name>
    <dbReference type="NCBI Taxonomy" id="1400387"/>
    <lineage>
        <taxon>Bacteria</taxon>
        <taxon>Pseudomonadati</taxon>
        <taxon>Planctomycetota</taxon>
        <taxon>Planctomycetia</taxon>
        <taxon>Pirellulales</taxon>
        <taxon>Lacipirellulaceae</taxon>
        <taxon>Bythopirellula</taxon>
    </lineage>
</organism>
<protein>
    <submittedName>
        <fullName evidence="3">Outer membrane biogenesis protein BamB</fullName>
    </submittedName>
</protein>
<dbReference type="AlphaFoldDB" id="A0A5B9Q8S8"/>
<dbReference type="Proteomes" id="UP000323917">
    <property type="component" value="Chromosome"/>
</dbReference>
<evidence type="ECO:0000256" key="1">
    <source>
        <dbReference type="SAM" id="SignalP"/>
    </source>
</evidence>
<feature type="chain" id="PRO_5022877941" evidence="1">
    <location>
        <begin position="22"/>
        <end position="415"/>
    </location>
</feature>
<dbReference type="PANTHER" id="PTHR34512:SF30">
    <property type="entry name" value="OUTER MEMBRANE PROTEIN ASSEMBLY FACTOR BAMB"/>
    <property type="match status" value="1"/>
</dbReference>
<proteinExistence type="predicted"/>
<dbReference type="Pfam" id="PF13360">
    <property type="entry name" value="PQQ_2"/>
    <property type="match status" value="1"/>
</dbReference>
<dbReference type="KEGG" id="bgok:Pr1d_27830"/>
<dbReference type="SUPFAM" id="SSF50998">
    <property type="entry name" value="Quinoprotein alcohol dehydrogenase-like"/>
    <property type="match status" value="1"/>
</dbReference>
<dbReference type="PANTHER" id="PTHR34512">
    <property type="entry name" value="CELL SURFACE PROTEIN"/>
    <property type="match status" value="1"/>
</dbReference>
<dbReference type="SMART" id="SM00564">
    <property type="entry name" value="PQQ"/>
    <property type="match status" value="4"/>
</dbReference>
<sequence precursor="true">MALRLSLTLFAVYCAMLSVQAVELTERPWPQWQGPRRDAVSTETELLQDFPAEGPKKLWLFEECGIGYAGPAIVGDKLYILGAFDGTDHLLCIDVTTGEKLWSSPLGPTLENDWGDGPRSTPTVDGEHIFTMTPKGTLYCLQSDDGSVVWSKAMQELGGSIPSWGYAESPLVLGDRVYCTPGGEAGAIAALDKQTGETIWQTKDYADAAHYSSIVPMEHEGRTILVQLLYKELVGVDPEDGAGLWSIPWNGNVAVIPTPIVSGNTVYATSGYGAGCALVEVTGNEAEVVYDNKNMTNHHGGVILLDGHLYGYSDGKGWVCQDQATGDIVWREREALGKGAIAYADGRFYCLSEDEGDLVLIAASADGWQEHGRFTLDPQTELRKPKGKIWVHPVIADGRLYLRDQDLLFCFDVRE</sequence>
<evidence type="ECO:0000313" key="4">
    <source>
        <dbReference type="Proteomes" id="UP000323917"/>
    </source>
</evidence>
<dbReference type="Gene3D" id="2.130.10.10">
    <property type="entry name" value="YVTN repeat-like/Quinoprotein amine dehydrogenase"/>
    <property type="match status" value="2"/>
</dbReference>
<dbReference type="EMBL" id="CP042913">
    <property type="protein sequence ID" value="QEG35484.1"/>
    <property type="molecule type" value="Genomic_DNA"/>
</dbReference>
<dbReference type="OrthoDB" id="229752at2"/>
<dbReference type="InterPro" id="IPR011047">
    <property type="entry name" value="Quinoprotein_ADH-like_sf"/>
</dbReference>